<organism evidence="2 3">
    <name type="scientific">Pigmentiphaga aceris</name>
    <dbReference type="NCBI Taxonomy" id="1940612"/>
    <lineage>
        <taxon>Bacteria</taxon>
        <taxon>Pseudomonadati</taxon>
        <taxon>Pseudomonadota</taxon>
        <taxon>Betaproteobacteria</taxon>
        <taxon>Burkholderiales</taxon>
        <taxon>Alcaligenaceae</taxon>
        <taxon>Pigmentiphaga</taxon>
    </lineage>
</organism>
<dbReference type="KEGG" id="pacr:FXN63_11930"/>
<dbReference type="EMBL" id="CP043046">
    <property type="protein sequence ID" value="QEI06460.1"/>
    <property type="molecule type" value="Genomic_DNA"/>
</dbReference>
<accession>A0A5C0B019</accession>
<evidence type="ECO:0000313" key="2">
    <source>
        <dbReference type="EMBL" id="QEI06460.1"/>
    </source>
</evidence>
<evidence type="ECO:0000313" key="3">
    <source>
        <dbReference type="Proteomes" id="UP000325161"/>
    </source>
</evidence>
<proteinExistence type="predicted"/>
<evidence type="ECO:0000256" key="1">
    <source>
        <dbReference type="SAM" id="SignalP"/>
    </source>
</evidence>
<dbReference type="AlphaFoldDB" id="A0A5C0B019"/>
<dbReference type="Proteomes" id="UP000325161">
    <property type="component" value="Chromosome"/>
</dbReference>
<reference evidence="2 3" key="1">
    <citation type="submission" date="2019-08" db="EMBL/GenBank/DDBJ databases">
        <title>Amphibian skin-associated Pigmentiphaga: genome sequence and occurrence across geography and hosts.</title>
        <authorList>
            <person name="Bletz M.C."/>
            <person name="Bunk B."/>
            <person name="Sproeer C."/>
            <person name="Biwer P."/>
            <person name="Reiter S."/>
            <person name="Rabemananjara F.C.E."/>
            <person name="Schulz S."/>
            <person name="Overmann J."/>
            <person name="Vences M."/>
        </authorList>
    </citation>
    <scope>NUCLEOTIDE SEQUENCE [LARGE SCALE GENOMIC DNA]</scope>
    <source>
        <strain evidence="2 3">Mada1488</strain>
    </source>
</reference>
<feature type="signal peptide" evidence="1">
    <location>
        <begin position="1"/>
        <end position="19"/>
    </location>
</feature>
<evidence type="ECO:0008006" key="4">
    <source>
        <dbReference type="Google" id="ProtNLM"/>
    </source>
</evidence>
<name>A0A5C0B019_9BURK</name>
<dbReference type="RefSeq" id="WP_148815092.1">
    <property type="nucleotide sequence ID" value="NZ_CP043046.1"/>
</dbReference>
<sequence length="192" mass="20233">MKLGIAVLAGLLSTGTVMAFDAAGLNFPPLIHGHQHASGTGCPAIRVLKPAELPVPWRDAIARITMTCEPMAGIDKEPDASTISVAALRPGSVSLRGVPVVELRHSESWAHGDSQYVLDAPYAEVFDTMGSYGKAQCVAGLGTDTLAGETCNPEFDSVGGGFRINTSELGGIRFSPDPENPRRSILAEFWAD</sequence>
<protein>
    <recommendedName>
        <fullName evidence="4">Secreted protein</fullName>
    </recommendedName>
</protein>
<feature type="chain" id="PRO_5022774391" description="Secreted protein" evidence="1">
    <location>
        <begin position="20"/>
        <end position="192"/>
    </location>
</feature>
<dbReference type="OrthoDB" id="5984353at2"/>
<keyword evidence="1" id="KW-0732">Signal</keyword>
<keyword evidence="3" id="KW-1185">Reference proteome</keyword>
<gene>
    <name evidence="2" type="ORF">FXN63_11930</name>
</gene>